<dbReference type="PANTHER" id="PTHR13454:SF11">
    <property type="entry name" value="PROTEIN MCM10 HOMOLOG"/>
    <property type="match status" value="1"/>
</dbReference>
<evidence type="ECO:0000256" key="1">
    <source>
        <dbReference type="ARBA" id="ARBA00004123"/>
    </source>
</evidence>
<sequence>MSHAPSQKDTNWPPKSPHQALLSSPSGRKRWEQRHRNQPSPSMGSPRTGSRASQLLSDGIEGADDDEDDDEETLQLKLQAIEARIRLKKLQAAKAKQADTEVEDGERRDIFSPRPPRSIAPSAQSQTTGRTRAQSDVQVPLSPVKNHRPPTSPARVKLGIDKGLRAQDVSLKRATLAQGTSNTSSRLGSKASSDRPSSFSGPSGTATQSAAIERPKSFSERLAETRLKDNEKLAKDERIQKARSRGFGLGAAERTDSSQGDRTPSQLSNASGSHSFEKPARPSFLHRKQSSSANNPFESSANTSRPASRHRSVSQTSATTDVPPRKNSSFSGLPESTPGEGASFEPFSGIHLSKRLLSHNIVARALDQKELYPLPRLLATVKGPDYDPPDHEADFVVLGVIASKSTPRDLKNQPRAASTADPDDDDGPNKSKFMVLHLTDFKWEIDLFLFGTAFTSFWKLTPGTLIAILNPGIFPPRDKRTGQFSLKIGSSEDTILEIGNARDLGFCKSVKKDGKECGSWIDKRKTEFCEYHVYLQVERSKRGRMEVNTMTGFGKGLSGKNGAAPAESNKQYDSYLHETMYVMPKHMNGRSAAARLDHDEDAMSRGMSREELHRKRLAEKERERELADKLSRIGGKAGSEYMRAKAGSRPGGTSSSSSTTAADGSKHGSRQPGAAGAYDTPFNRTHDGPEPVDAASLGLLGKRAADVSLNPVKRKRTTTLAGGGGGSQATTTAASSSSSSSYSTTARHTAEPMGWGGANKRELLLSPSKKKLVGNSNSNSNSNSTRRIDDMLLRRDNRDGDQQRQQQPPQQQQQSPRGVLHLPERSRSREGSPKKKARLMIEGKGIREPGRESMGSVAVAVATRAVSSDDDDDLEII</sequence>
<evidence type="ECO:0000256" key="6">
    <source>
        <dbReference type="ARBA" id="ARBA00022833"/>
    </source>
</evidence>
<feature type="compositionally biased region" description="Basic and acidic residues" evidence="8">
    <location>
        <begin position="822"/>
        <end position="851"/>
    </location>
</feature>
<feature type="region of interest" description="Disordered" evidence="8">
    <location>
        <begin position="710"/>
        <end position="854"/>
    </location>
</feature>
<dbReference type="InterPro" id="IPR040184">
    <property type="entry name" value="Mcm10"/>
</dbReference>
<evidence type="ECO:0000313" key="11">
    <source>
        <dbReference type="EMBL" id="KAL1634999.1"/>
    </source>
</evidence>
<feature type="compositionally biased region" description="Basic and acidic residues" evidence="8">
    <location>
        <begin position="213"/>
        <end position="240"/>
    </location>
</feature>
<keyword evidence="6" id="KW-0862">Zinc</keyword>
<feature type="compositionally biased region" description="Polar residues" evidence="8">
    <location>
        <begin position="313"/>
        <end position="331"/>
    </location>
</feature>
<dbReference type="EMBL" id="JAKEKT020000123">
    <property type="protein sequence ID" value="KAL1634999.1"/>
    <property type="molecule type" value="Genomic_DNA"/>
</dbReference>
<feature type="domain" description="Zinc finger Mcm10/DnaG-type" evidence="9">
    <location>
        <begin position="499"/>
        <end position="544"/>
    </location>
</feature>
<evidence type="ECO:0000313" key="12">
    <source>
        <dbReference type="Proteomes" id="UP001521184"/>
    </source>
</evidence>
<evidence type="ECO:0000259" key="10">
    <source>
        <dbReference type="Pfam" id="PF22379"/>
    </source>
</evidence>
<keyword evidence="12" id="KW-1185">Reference proteome</keyword>
<feature type="compositionally biased region" description="Polar residues" evidence="8">
    <location>
        <begin position="127"/>
        <end position="137"/>
    </location>
</feature>
<feature type="compositionally biased region" description="Polar residues" evidence="8">
    <location>
        <begin position="290"/>
        <end position="306"/>
    </location>
</feature>
<feature type="compositionally biased region" description="Acidic residues" evidence="8">
    <location>
        <begin position="61"/>
        <end position="73"/>
    </location>
</feature>
<dbReference type="Gene3D" id="2.40.50.140">
    <property type="entry name" value="Nucleic acid-binding proteins"/>
    <property type="match status" value="1"/>
</dbReference>
<keyword evidence="5" id="KW-0863">Zinc-finger</keyword>
<dbReference type="InterPro" id="IPR012340">
    <property type="entry name" value="NA-bd_OB-fold"/>
</dbReference>
<feature type="compositionally biased region" description="Basic and acidic residues" evidence="8">
    <location>
        <begin position="786"/>
        <end position="802"/>
    </location>
</feature>
<evidence type="ECO:0000256" key="5">
    <source>
        <dbReference type="ARBA" id="ARBA00022771"/>
    </source>
</evidence>
<name>A0ABR3T602_9PEZI</name>
<feature type="compositionally biased region" description="Polar residues" evidence="8">
    <location>
        <begin position="257"/>
        <end position="274"/>
    </location>
</feature>
<dbReference type="Pfam" id="PF09329">
    <property type="entry name" value="zf-primase"/>
    <property type="match status" value="1"/>
</dbReference>
<feature type="region of interest" description="Disordered" evidence="8">
    <location>
        <begin position="1"/>
        <end position="73"/>
    </location>
</feature>
<feature type="compositionally biased region" description="Polar residues" evidence="8">
    <location>
        <begin position="1"/>
        <end position="10"/>
    </location>
</feature>
<evidence type="ECO:0000256" key="4">
    <source>
        <dbReference type="ARBA" id="ARBA00022723"/>
    </source>
</evidence>
<feature type="compositionally biased region" description="Low complexity" evidence="8">
    <location>
        <begin position="194"/>
        <end position="204"/>
    </location>
</feature>
<gene>
    <name evidence="11" type="ORF">SLS58_010450</name>
</gene>
<feature type="compositionally biased region" description="Basic and acidic residues" evidence="8">
    <location>
        <begin position="600"/>
        <end position="631"/>
    </location>
</feature>
<reference evidence="11 12" key="1">
    <citation type="journal article" date="2023" name="Plant Dis.">
        <title>First Report of Diplodia intermedia Causing Canker and Dieback Diseases on Apple Trees in Canada.</title>
        <authorList>
            <person name="Ellouze W."/>
            <person name="Ilyukhin E."/>
            <person name="Sulman M."/>
            <person name="Ali S."/>
        </authorList>
    </citation>
    <scope>NUCLEOTIDE SEQUENCE [LARGE SCALE GENOMIC DNA]</scope>
    <source>
        <strain evidence="11 12">M45-28</strain>
    </source>
</reference>
<feature type="compositionally biased region" description="Low complexity" evidence="8">
    <location>
        <begin position="803"/>
        <end position="814"/>
    </location>
</feature>
<dbReference type="Proteomes" id="UP001521184">
    <property type="component" value="Unassembled WGS sequence"/>
</dbReference>
<dbReference type="Pfam" id="PF22379">
    <property type="entry name" value="OB_MCM10"/>
    <property type="match status" value="1"/>
</dbReference>
<comment type="subcellular location">
    <subcellularLocation>
        <location evidence="1">Nucleus</location>
    </subcellularLocation>
</comment>
<evidence type="ECO:0008006" key="13">
    <source>
        <dbReference type="Google" id="ProtNLM"/>
    </source>
</evidence>
<feature type="compositionally biased region" description="Low complexity" evidence="8">
    <location>
        <begin position="728"/>
        <end position="746"/>
    </location>
</feature>
<keyword evidence="4" id="KW-0479">Metal-binding</keyword>
<evidence type="ECO:0000256" key="2">
    <source>
        <dbReference type="ARBA" id="ARBA00009679"/>
    </source>
</evidence>
<feature type="region of interest" description="Disordered" evidence="8">
    <location>
        <begin position="407"/>
        <end position="429"/>
    </location>
</feature>
<evidence type="ECO:0000256" key="7">
    <source>
        <dbReference type="ARBA" id="ARBA00023242"/>
    </source>
</evidence>
<comment type="caution">
    <text evidence="11">The sequence shown here is derived from an EMBL/GenBank/DDBJ whole genome shotgun (WGS) entry which is preliminary data.</text>
</comment>
<evidence type="ECO:0000256" key="8">
    <source>
        <dbReference type="SAM" id="MobiDB-lite"/>
    </source>
</evidence>
<feature type="domain" description="MCM10 OB-fold" evidence="10">
    <location>
        <begin position="431"/>
        <end position="491"/>
    </location>
</feature>
<evidence type="ECO:0000256" key="3">
    <source>
        <dbReference type="ARBA" id="ARBA00022705"/>
    </source>
</evidence>
<feature type="compositionally biased region" description="Low complexity" evidence="8">
    <location>
        <begin position="775"/>
        <end position="784"/>
    </location>
</feature>
<keyword evidence="7" id="KW-0539">Nucleus</keyword>
<evidence type="ECO:0000259" key="9">
    <source>
        <dbReference type="Pfam" id="PF09329"/>
    </source>
</evidence>
<dbReference type="InterPro" id="IPR015408">
    <property type="entry name" value="Znf_Mcm10/DnaG"/>
</dbReference>
<accession>A0ABR3T602</accession>
<keyword evidence="3" id="KW-0235">DNA replication</keyword>
<feature type="compositionally biased region" description="Basic residues" evidence="8">
    <location>
        <begin position="27"/>
        <end position="37"/>
    </location>
</feature>
<feature type="compositionally biased region" description="Polar residues" evidence="8">
    <location>
        <begin position="38"/>
        <end position="56"/>
    </location>
</feature>
<comment type="similarity">
    <text evidence="2">Belongs to the MCM10 family.</text>
</comment>
<feature type="compositionally biased region" description="Polar residues" evidence="8">
    <location>
        <begin position="177"/>
        <end position="191"/>
    </location>
</feature>
<dbReference type="PANTHER" id="PTHR13454">
    <property type="entry name" value="PROTEIN MCM10 HOMOLOG"/>
    <property type="match status" value="1"/>
</dbReference>
<dbReference type="InterPro" id="IPR055065">
    <property type="entry name" value="OB_MCM10"/>
</dbReference>
<feature type="region of interest" description="Disordered" evidence="8">
    <location>
        <begin position="600"/>
        <end position="694"/>
    </location>
</feature>
<feature type="compositionally biased region" description="Low complexity" evidence="8">
    <location>
        <begin position="647"/>
        <end position="663"/>
    </location>
</feature>
<protein>
    <recommendedName>
        <fullName evidence="13">Zinc finger Mcm10/DnaG-type domain-containing protein</fullName>
    </recommendedName>
</protein>
<proteinExistence type="inferred from homology"/>
<feature type="region of interest" description="Disordered" evidence="8">
    <location>
        <begin position="90"/>
        <end position="344"/>
    </location>
</feature>
<organism evidence="11 12">
    <name type="scientific">Diplodia intermedia</name>
    <dbReference type="NCBI Taxonomy" id="856260"/>
    <lineage>
        <taxon>Eukaryota</taxon>
        <taxon>Fungi</taxon>
        <taxon>Dikarya</taxon>
        <taxon>Ascomycota</taxon>
        <taxon>Pezizomycotina</taxon>
        <taxon>Dothideomycetes</taxon>
        <taxon>Dothideomycetes incertae sedis</taxon>
        <taxon>Botryosphaeriales</taxon>
        <taxon>Botryosphaeriaceae</taxon>
        <taxon>Diplodia</taxon>
    </lineage>
</organism>